<feature type="region of interest" description="Disordered" evidence="1">
    <location>
        <begin position="145"/>
        <end position="167"/>
    </location>
</feature>
<dbReference type="Pfam" id="PF14024">
    <property type="entry name" value="DUF4240"/>
    <property type="match status" value="1"/>
</dbReference>
<sequence>MDDETFWNIIEDCRRETPDRDERLGWLRGRLSRMPELEIVQFQICLDRVLTPTFTWDMWAAADMILGWCSDDSFFYFRLWLVGLGREEFEKVALDPDLLAGTPQVRALAGRSPRAWGDHEWPEWEELDYVAGAAFEAVTGKPHEDFHDAHDAQDVEDPEPRHPVGDRWDVNRADEAARRFPNLNALFPAVERA</sequence>
<dbReference type="Proteomes" id="UP000322927">
    <property type="component" value="Chromosome"/>
</dbReference>
<organism evidence="3 4">
    <name type="scientific">Streptomyces venezuelae</name>
    <dbReference type="NCBI Taxonomy" id="54571"/>
    <lineage>
        <taxon>Bacteria</taxon>
        <taxon>Bacillati</taxon>
        <taxon>Actinomycetota</taxon>
        <taxon>Actinomycetes</taxon>
        <taxon>Kitasatosporales</taxon>
        <taxon>Streptomycetaceae</taxon>
        <taxon>Streptomyces</taxon>
    </lineage>
</organism>
<evidence type="ECO:0000259" key="2">
    <source>
        <dbReference type="Pfam" id="PF14024"/>
    </source>
</evidence>
<accession>A0A5P2C7E2</accession>
<proteinExistence type="predicted"/>
<dbReference type="InterPro" id="IPR025334">
    <property type="entry name" value="DUF4240"/>
</dbReference>
<dbReference type="RefSeq" id="WP_150220789.1">
    <property type="nucleotide sequence ID" value="NZ_CP029192.1"/>
</dbReference>
<name>A0A5P2C7E2_STRVZ</name>
<dbReference type="OrthoDB" id="6200718at2"/>
<evidence type="ECO:0000256" key="1">
    <source>
        <dbReference type="SAM" id="MobiDB-lite"/>
    </source>
</evidence>
<gene>
    <name evidence="3" type="ORF">DEJ48_39095</name>
</gene>
<dbReference type="AlphaFoldDB" id="A0A5P2C7E2"/>
<dbReference type="EMBL" id="CP029192">
    <property type="protein sequence ID" value="QES38614.1"/>
    <property type="molecule type" value="Genomic_DNA"/>
</dbReference>
<reference evidence="3 4" key="1">
    <citation type="submission" date="2018-05" db="EMBL/GenBank/DDBJ databases">
        <title>Streptomyces venezuelae.</title>
        <authorList>
            <person name="Kim W."/>
            <person name="Lee N."/>
            <person name="Cho B.-K."/>
        </authorList>
    </citation>
    <scope>NUCLEOTIDE SEQUENCE [LARGE SCALE GENOMIC DNA]</scope>
    <source>
        <strain evidence="3 4">ATCC 14584</strain>
    </source>
</reference>
<evidence type="ECO:0000313" key="4">
    <source>
        <dbReference type="Proteomes" id="UP000322927"/>
    </source>
</evidence>
<protein>
    <submittedName>
        <fullName evidence="3">Molybdenum metabolism regulator</fullName>
    </submittedName>
</protein>
<evidence type="ECO:0000313" key="3">
    <source>
        <dbReference type="EMBL" id="QES38614.1"/>
    </source>
</evidence>
<feature type="domain" description="DUF4240" evidence="2">
    <location>
        <begin position="1"/>
        <end position="136"/>
    </location>
</feature>